<organism evidence="5 6">
    <name type="scientific">Slackia isoflavoniconvertens</name>
    <dbReference type="NCBI Taxonomy" id="572010"/>
    <lineage>
        <taxon>Bacteria</taxon>
        <taxon>Bacillati</taxon>
        <taxon>Actinomycetota</taxon>
        <taxon>Coriobacteriia</taxon>
        <taxon>Eggerthellales</taxon>
        <taxon>Eggerthellaceae</taxon>
        <taxon>Slackia</taxon>
    </lineage>
</organism>
<dbReference type="EMBL" id="PPTO01000034">
    <property type="protein sequence ID" value="RDB54357.1"/>
    <property type="molecule type" value="Genomic_DNA"/>
</dbReference>
<evidence type="ECO:0000256" key="2">
    <source>
        <dbReference type="ARBA" id="ARBA00023125"/>
    </source>
</evidence>
<keyword evidence="2" id="KW-0238">DNA-binding</keyword>
<dbReference type="InterPro" id="IPR050204">
    <property type="entry name" value="AraC_XylS_family_regulators"/>
</dbReference>
<feature type="domain" description="HTH araC/xylS-type" evidence="4">
    <location>
        <begin position="226"/>
        <end position="325"/>
    </location>
</feature>
<dbReference type="PANTHER" id="PTHR46796">
    <property type="entry name" value="HTH-TYPE TRANSCRIPTIONAL ACTIVATOR RHAS-RELATED"/>
    <property type="match status" value="1"/>
</dbReference>
<reference evidence="5 6" key="1">
    <citation type="journal article" date="2018" name="Elife">
        <title>Discovery and characterization of a prevalent human gut bacterial enzyme sufficient for the inactivation of a family of plant toxins.</title>
        <authorList>
            <person name="Koppel N."/>
            <person name="Bisanz J.E."/>
            <person name="Pandelia M.E."/>
            <person name="Turnbaugh P.J."/>
            <person name="Balskus E.P."/>
        </authorList>
    </citation>
    <scope>NUCLEOTIDE SEQUENCE [LARGE SCALE GENOMIC DNA]</scope>
    <source>
        <strain evidence="5 6">OB21 GAM31</strain>
    </source>
</reference>
<keyword evidence="3" id="KW-0804">Transcription</keyword>
<evidence type="ECO:0000256" key="3">
    <source>
        <dbReference type="ARBA" id="ARBA00023163"/>
    </source>
</evidence>
<dbReference type="SMART" id="SM00342">
    <property type="entry name" value="HTH_ARAC"/>
    <property type="match status" value="1"/>
</dbReference>
<comment type="caution">
    <text evidence="5">The sequence shown here is derived from an EMBL/GenBank/DDBJ whole genome shotgun (WGS) entry which is preliminary data.</text>
</comment>
<dbReference type="Pfam" id="PF12833">
    <property type="entry name" value="HTH_18"/>
    <property type="match status" value="1"/>
</dbReference>
<dbReference type="RefSeq" id="WP_114616454.1">
    <property type="nucleotide sequence ID" value="NZ_PPTO01000034.1"/>
</dbReference>
<keyword evidence="1" id="KW-0805">Transcription regulation</keyword>
<evidence type="ECO:0000259" key="4">
    <source>
        <dbReference type="PROSITE" id="PS01124"/>
    </source>
</evidence>
<dbReference type="SUPFAM" id="SSF46689">
    <property type="entry name" value="Homeodomain-like"/>
    <property type="match status" value="1"/>
</dbReference>
<evidence type="ECO:0000313" key="5">
    <source>
        <dbReference type="EMBL" id="RDB54357.1"/>
    </source>
</evidence>
<dbReference type="PANTHER" id="PTHR46796:SF6">
    <property type="entry name" value="ARAC SUBFAMILY"/>
    <property type="match status" value="1"/>
</dbReference>
<sequence length="325" mass="35619">MADSNSHLCIPHALRSLYEPQLNQFGITPHPNGDGWSGTGESQWGHGSAWGAPLGDSCIVFSHEICIEREMALTESPQSAYACVCLVSEDTQATMPKMIARPRALLDGSLYSFVQPAGQFTGRLKKGGVYASRCICFLPDYFEELDAQWPGTFTGMFERFADPWDEEESRAIMTTLLGTGPQHAPGFGLLLRARVEQMIATLAAAESRKRTARQHLATRKADGLALEAQMAIERMIDEGRAPAVGEIAQRLFVSRSHLCAQFDKETGQSIGHYAKARRIERAKTLLANGESVGIVAARLGWPRCSAFSQAFKQATGVSPSEWRNL</sequence>
<dbReference type="AlphaFoldDB" id="A0A369L6B3"/>
<evidence type="ECO:0000313" key="6">
    <source>
        <dbReference type="Proteomes" id="UP000253975"/>
    </source>
</evidence>
<accession>A0A369L6B3</accession>
<dbReference type="GO" id="GO:0003700">
    <property type="term" value="F:DNA-binding transcription factor activity"/>
    <property type="evidence" value="ECO:0007669"/>
    <property type="project" value="InterPro"/>
</dbReference>
<dbReference type="GO" id="GO:0043565">
    <property type="term" value="F:sequence-specific DNA binding"/>
    <property type="evidence" value="ECO:0007669"/>
    <property type="project" value="InterPro"/>
</dbReference>
<evidence type="ECO:0000256" key="1">
    <source>
        <dbReference type="ARBA" id="ARBA00023015"/>
    </source>
</evidence>
<dbReference type="InterPro" id="IPR009057">
    <property type="entry name" value="Homeodomain-like_sf"/>
</dbReference>
<dbReference type="Gene3D" id="1.10.10.60">
    <property type="entry name" value="Homeodomain-like"/>
    <property type="match status" value="2"/>
</dbReference>
<proteinExistence type="predicted"/>
<dbReference type="PROSITE" id="PS01124">
    <property type="entry name" value="HTH_ARAC_FAMILY_2"/>
    <property type="match status" value="1"/>
</dbReference>
<protein>
    <recommendedName>
        <fullName evidence="4">HTH araC/xylS-type domain-containing protein</fullName>
    </recommendedName>
</protein>
<dbReference type="InterPro" id="IPR018060">
    <property type="entry name" value="HTH_AraC"/>
</dbReference>
<gene>
    <name evidence="5" type="ORF">C1881_10440</name>
</gene>
<name>A0A369L6B3_9ACTN</name>
<dbReference type="Proteomes" id="UP000253975">
    <property type="component" value="Unassembled WGS sequence"/>
</dbReference>